<dbReference type="PANTHER" id="PTHR34583">
    <property type="entry name" value="ANTIPORTER SUBUNIT MNHC2-RELATED"/>
    <property type="match status" value="1"/>
</dbReference>
<evidence type="ECO:0000256" key="6">
    <source>
        <dbReference type="ARBA" id="ARBA00023136"/>
    </source>
</evidence>
<evidence type="ECO:0000256" key="1">
    <source>
        <dbReference type="ARBA" id="ARBA00004651"/>
    </source>
</evidence>
<feature type="transmembrane region" description="Helical" evidence="7">
    <location>
        <begin position="29"/>
        <end position="49"/>
    </location>
</feature>
<name>A0A7V1LPF7_CALAY</name>
<evidence type="ECO:0000256" key="4">
    <source>
        <dbReference type="ARBA" id="ARBA00022692"/>
    </source>
</evidence>
<feature type="transmembrane region" description="Helical" evidence="7">
    <location>
        <begin position="6"/>
        <end position="22"/>
    </location>
</feature>
<comment type="similarity">
    <text evidence="2">Belongs to the CPA3 antiporters (TC 2.A.63) subunit C family.</text>
</comment>
<evidence type="ECO:0000256" key="2">
    <source>
        <dbReference type="ARBA" id="ARBA00010388"/>
    </source>
</evidence>
<feature type="transmembrane region" description="Helical" evidence="7">
    <location>
        <begin position="77"/>
        <end position="98"/>
    </location>
</feature>
<organism evidence="8">
    <name type="scientific">Caldithrix abyssi</name>
    <dbReference type="NCBI Taxonomy" id="187145"/>
    <lineage>
        <taxon>Bacteria</taxon>
        <taxon>Pseudomonadati</taxon>
        <taxon>Calditrichota</taxon>
        <taxon>Calditrichia</taxon>
        <taxon>Calditrichales</taxon>
        <taxon>Calditrichaceae</taxon>
        <taxon>Caldithrix</taxon>
    </lineage>
</organism>
<sequence length="117" mass="12865">MRLIMILGVALMLIGFWGLISRKNMIKMILGLAIAETGLQLIMVTIGYIDGRTAPILDGAVNTLLAVRQVVDPVPQALVLTAIVIGVAVNALMLTFVIRLYQKKQSLNISDYKDLKW</sequence>
<keyword evidence="6 7" id="KW-0472">Membrane</keyword>
<gene>
    <name evidence="8" type="ORF">ENJ10_13745</name>
</gene>
<dbReference type="Proteomes" id="UP000886005">
    <property type="component" value="Unassembled WGS sequence"/>
</dbReference>
<dbReference type="Pfam" id="PF00420">
    <property type="entry name" value="Oxidored_q2"/>
    <property type="match status" value="1"/>
</dbReference>
<protein>
    <submittedName>
        <fullName evidence="8">Cation:proton antiporter</fullName>
    </submittedName>
</protein>
<dbReference type="InterPro" id="IPR039428">
    <property type="entry name" value="NUOK/Mnh_C1-like"/>
</dbReference>
<reference evidence="8" key="1">
    <citation type="journal article" date="2020" name="mSystems">
        <title>Genome- and Community-Level Interaction Insights into Carbon Utilization and Element Cycling Functions of Hydrothermarchaeota in Hydrothermal Sediment.</title>
        <authorList>
            <person name="Zhou Z."/>
            <person name="Liu Y."/>
            <person name="Xu W."/>
            <person name="Pan J."/>
            <person name="Luo Z.H."/>
            <person name="Li M."/>
        </authorList>
    </citation>
    <scope>NUCLEOTIDE SEQUENCE [LARGE SCALE GENOMIC DNA]</scope>
    <source>
        <strain evidence="8">HyVt-456</strain>
    </source>
</reference>
<dbReference type="EMBL" id="DRLD01000388">
    <property type="protein sequence ID" value="HED11751.1"/>
    <property type="molecule type" value="Genomic_DNA"/>
</dbReference>
<comment type="caution">
    <text evidence="8">The sequence shown here is derived from an EMBL/GenBank/DDBJ whole genome shotgun (WGS) entry which is preliminary data.</text>
</comment>
<evidence type="ECO:0000256" key="5">
    <source>
        <dbReference type="ARBA" id="ARBA00022989"/>
    </source>
</evidence>
<keyword evidence="3" id="KW-1003">Cell membrane</keyword>
<comment type="subcellular location">
    <subcellularLocation>
        <location evidence="1">Cell membrane</location>
        <topology evidence="1">Multi-pass membrane protein</topology>
    </subcellularLocation>
</comment>
<dbReference type="PANTHER" id="PTHR34583:SF2">
    <property type="entry name" value="ANTIPORTER SUBUNIT MNHC2-RELATED"/>
    <property type="match status" value="1"/>
</dbReference>
<evidence type="ECO:0000256" key="7">
    <source>
        <dbReference type="SAM" id="Phobius"/>
    </source>
</evidence>
<evidence type="ECO:0000313" key="8">
    <source>
        <dbReference type="EMBL" id="HED11751.1"/>
    </source>
</evidence>
<keyword evidence="4 7" id="KW-0812">Transmembrane</keyword>
<dbReference type="InterPro" id="IPR050601">
    <property type="entry name" value="CPA3_antiporter_subunitC"/>
</dbReference>
<evidence type="ECO:0000256" key="3">
    <source>
        <dbReference type="ARBA" id="ARBA00022475"/>
    </source>
</evidence>
<dbReference type="Gene3D" id="1.10.287.3510">
    <property type="match status" value="1"/>
</dbReference>
<dbReference type="AlphaFoldDB" id="A0A7V1LPF7"/>
<dbReference type="GO" id="GO:0005886">
    <property type="term" value="C:plasma membrane"/>
    <property type="evidence" value="ECO:0007669"/>
    <property type="project" value="UniProtKB-SubCell"/>
</dbReference>
<proteinExistence type="inferred from homology"/>
<accession>A0A7V1LPF7</accession>
<keyword evidence="5 7" id="KW-1133">Transmembrane helix</keyword>